<comment type="cofactor">
    <cofactor evidence="1">
        <name>pyridoxal 5'-phosphate</name>
        <dbReference type="ChEBI" id="CHEBI:597326"/>
    </cofactor>
</comment>
<dbReference type="STRING" id="1121448.DGI_3296"/>
<dbReference type="GO" id="GO:0006520">
    <property type="term" value="P:amino acid metabolic process"/>
    <property type="evidence" value="ECO:0007669"/>
    <property type="project" value="InterPro"/>
</dbReference>
<dbReference type="InterPro" id="IPR015422">
    <property type="entry name" value="PyrdxlP-dep_Trfase_small"/>
</dbReference>
<dbReference type="Pfam" id="PF01212">
    <property type="entry name" value="Beta_elim_lyase"/>
    <property type="match status" value="1"/>
</dbReference>
<reference evidence="5 6" key="1">
    <citation type="journal article" date="2013" name="J. Bacteriol.">
        <title>Roles of HynAB and Ech, the only two hydrogenases found in the model sulfate reducer Desulfovibrio gigas.</title>
        <authorList>
            <person name="Morais-Silva F.O."/>
            <person name="Santos C.I."/>
            <person name="Rodrigues R."/>
            <person name="Pereira I.A."/>
            <person name="Rodrigues-Pousada C."/>
        </authorList>
    </citation>
    <scope>NUCLEOTIDE SEQUENCE [LARGE SCALE GENOMIC DNA]</scope>
    <source>
        <strain evidence="6">ATCC 19364 / DSM 1382 / NCIMB 9332 / VKM B-1759</strain>
    </source>
</reference>
<evidence type="ECO:0000259" key="4">
    <source>
        <dbReference type="Pfam" id="PF01212"/>
    </source>
</evidence>
<reference evidence="6" key="2">
    <citation type="submission" date="2013-07" db="EMBL/GenBank/DDBJ databases">
        <authorList>
            <person name="Morais-Silva F.O."/>
            <person name="Rezende A.M."/>
            <person name="Pimentel C."/>
            <person name="Resende D.M."/>
            <person name="Santos C.I."/>
            <person name="Clemente C."/>
            <person name="de Oliveira L.M."/>
            <person name="da Silva S.M."/>
            <person name="Costa D.A."/>
            <person name="Varela-Raposo A."/>
            <person name="Horacio E.C.A."/>
            <person name="Matos M."/>
            <person name="Flores O."/>
            <person name="Ruiz J.C."/>
            <person name="Rodrigues-Pousada C."/>
        </authorList>
    </citation>
    <scope>NUCLEOTIDE SEQUENCE [LARGE SCALE GENOMIC DNA]</scope>
    <source>
        <strain evidence="6">ATCC 19364 / DSM 1382 / NCIMB 9332 / VKM B-1759</strain>
    </source>
</reference>
<proteinExistence type="inferred from homology"/>
<evidence type="ECO:0000256" key="3">
    <source>
        <dbReference type="ARBA" id="ARBA00022898"/>
    </source>
</evidence>
<organism evidence="5 6">
    <name type="scientific">Megalodesulfovibrio gigas (strain ATCC 19364 / DSM 1382 / NCIMB 9332 / VKM B-1759)</name>
    <name type="common">Desulfovibrio gigas</name>
    <dbReference type="NCBI Taxonomy" id="1121448"/>
    <lineage>
        <taxon>Bacteria</taxon>
        <taxon>Pseudomonadati</taxon>
        <taxon>Thermodesulfobacteriota</taxon>
        <taxon>Desulfovibrionia</taxon>
        <taxon>Desulfovibrionales</taxon>
        <taxon>Desulfovibrionaceae</taxon>
        <taxon>Megalodesulfovibrio</taxon>
    </lineage>
</organism>
<dbReference type="InterPro" id="IPR015421">
    <property type="entry name" value="PyrdxlP-dep_Trfase_major"/>
</dbReference>
<dbReference type="AlphaFoldDB" id="T2GFC4"/>
<accession>T2GFC4</accession>
<dbReference type="InterPro" id="IPR001597">
    <property type="entry name" value="ArAA_b-elim_lyase/Thr_aldolase"/>
</dbReference>
<name>T2GFC4_MEGG1</name>
<dbReference type="PANTHER" id="PTHR48097:SF5">
    <property type="entry name" value="LOW SPECIFICITY L-THREONINE ALDOLASE"/>
    <property type="match status" value="1"/>
</dbReference>
<dbReference type="Gene3D" id="3.40.640.10">
    <property type="entry name" value="Type I PLP-dependent aspartate aminotransferase-like (Major domain)"/>
    <property type="match status" value="1"/>
</dbReference>
<dbReference type="Gene3D" id="3.90.1150.10">
    <property type="entry name" value="Aspartate Aminotransferase, domain 1"/>
    <property type="match status" value="1"/>
</dbReference>
<sequence>MISNTLQSVASDNNAGVHPRILQAMADANQADAIAYGDDPWTKALAAQFQALLGPDCRSFPVFLGTAANVLCLQAMTQPWEAVICAPSAHINRDECGAAEAVAGRKLLTTAPNPQGHGKIFPRDIEPLLGSRGFVHQVQPRVVSITQSTELGVCYSLDELRDLADFCKQHDLLLHMDGARLPNACAALGCSLKEMTADVGLDALTLGGTKNGMMFGEAVVVFRDDLAAALPFLRKQGMQLVSKMRYLSAQLLELYGTELWLENARHANAMAAMLAGRVAGVPGLEFVHPVQTNALFVRAPRPLLARLREEFFFYFWDDGASDRPVARWMTSWSTSQEAVQRFVYRLEAALQG</sequence>
<dbReference type="GO" id="GO:0016829">
    <property type="term" value="F:lyase activity"/>
    <property type="evidence" value="ECO:0007669"/>
    <property type="project" value="InterPro"/>
</dbReference>
<dbReference type="eggNOG" id="COG2008">
    <property type="taxonomic scope" value="Bacteria"/>
</dbReference>
<keyword evidence="6" id="KW-1185">Reference proteome</keyword>
<evidence type="ECO:0000256" key="1">
    <source>
        <dbReference type="ARBA" id="ARBA00001933"/>
    </source>
</evidence>
<gene>
    <name evidence="5" type="primary">ltaE</name>
    <name evidence="5" type="ORF">DGI_3296</name>
</gene>
<comment type="similarity">
    <text evidence="2">Belongs to the threonine aldolase family.</text>
</comment>
<feature type="domain" description="Aromatic amino acid beta-eliminating lyase/threonine aldolase" evidence="4">
    <location>
        <begin position="10"/>
        <end position="297"/>
    </location>
</feature>
<dbReference type="InterPro" id="IPR015424">
    <property type="entry name" value="PyrdxlP-dep_Trfase"/>
</dbReference>
<evidence type="ECO:0000313" key="6">
    <source>
        <dbReference type="Proteomes" id="UP000016587"/>
    </source>
</evidence>
<dbReference type="KEGG" id="dgg:DGI_3296"/>
<dbReference type="PANTHER" id="PTHR48097">
    <property type="entry name" value="L-THREONINE ALDOLASE-RELATED"/>
    <property type="match status" value="1"/>
</dbReference>
<dbReference type="EMBL" id="CP006585">
    <property type="protein sequence ID" value="AGW14993.1"/>
    <property type="molecule type" value="Genomic_DNA"/>
</dbReference>
<dbReference type="OrthoDB" id="9774495at2"/>
<dbReference type="RefSeq" id="WP_021762098.1">
    <property type="nucleotide sequence ID" value="NC_022444.1"/>
</dbReference>
<dbReference type="Proteomes" id="UP000016587">
    <property type="component" value="Chromosome"/>
</dbReference>
<keyword evidence="3" id="KW-0663">Pyridoxal phosphate</keyword>
<dbReference type="SUPFAM" id="SSF53383">
    <property type="entry name" value="PLP-dependent transferases"/>
    <property type="match status" value="1"/>
</dbReference>
<evidence type="ECO:0000256" key="2">
    <source>
        <dbReference type="ARBA" id="ARBA00006966"/>
    </source>
</evidence>
<dbReference type="HOGENOM" id="CLU_049619_0_0_7"/>
<evidence type="ECO:0000313" key="5">
    <source>
        <dbReference type="EMBL" id="AGW14993.1"/>
    </source>
</evidence>
<protein>
    <submittedName>
        <fullName evidence="5">Putative threonine aldolase</fullName>
    </submittedName>
</protein>
<dbReference type="PATRIC" id="fig|1121448.10.peg.3247"/>